<proteinExistence type="predicted"/>
<feature type="signal peptide" evidence="3">
    <location>
        <begin position="1"/>
        <end position="22"/>
    </location>
</feature>
<evidence type="ECO:0000256" key="3">
    <source>
        <dbReference type="SAM" id="SignalP"/>
    </source>
</evidence>
<reference evidence="4 5" key="1">
    <citation type="submission" date="2017-11" db="EMBL/GenBank/DDBJ databases">
        <title>Genome sequence of the bacterial symbiont EPR9N from a vent mussel Bathymodiolus thermophilus.</title>
        <authorList>
            <person name="Won Y.-J."/>
        </authorList>
    </citation>
    <scope>NUCLEOTIDE SEQUENCE [LARGE SCALE GENOMIC DNA]</scope>
    <source>
        <strain evidence="4 5">EPR9N</strain>
    </source>
</reference>
<feature type="chain" id="PRO_5018035530" evidence="3">
    <location>
        <begin position="23"/>
        <end position="335"/>
    </location>
</feature>
<dbReference type="EMBL" id="CP024634">
    <property type="protein sequence ID" value="AYQ57107.1"/>
    <property type="molecule type" value="Genomic_DNA"/>
</dbReference>
<organism evidence="4 5">
    <name type="scientific">Bathymodiolus thermophilus thioautotrophic gill symbiont</name>
    <dbReference type="NCBI Taxonomy" id="2360"/>
    <lineage>
        <taxon>Bacteria</taxon>
        <taxon>Pseudomonadati</taxon>
        <taxon>Pseudomonadota</taxon>
        <taxon>Gammaproteobacteria</taxon>
        <taxon>sulfur-oxidizing symbionts</taxon>
    </lineage>
</organism>
<evidence type="ECO:0000256" key="1">
    <source>
        <dbReference type="SAM" id="MobiDB-lite"/>
    </source>
</evidence>
<keyword evidence="2" id="KW-1133">Transmembrane helix</keyword>
<feature type="region of interest" description="Disordered" evidence="1">
    <location>
        <begin position="210"/>
        <end position="230"/>
    </location>
</feature>
<sequence length="335" mass="37155" precursor="true">MRTVRTIKLSILSLLLFGSFNARVLASECNNGSSEANIPYSFYDENTNPPSCTCISGYGDNGTIKEKKDGSFSGTCTLIKDPTSVSSVAWVVPTVSIGVAIAAGTGYYIYKTKVAKATDIEESLPEETEMDTLGEEVQSVVNRGFEFETDDTGYIVMSEVPPEVNESEYITIDEINEIRADFNSINTPSEPQLIDNTYSLEKPINELPIESNYSTPQDTGPVTSEVSPEGDPVYAVVNKYRKEWEPQDLDEDKINLDGLGKQVKDVKENILEEDKLDEASGDKEADIDEFFDEQTTSDPNISFKTNTIIKDPAYEDINKWNKEKTLEDSEPEECG</sequence>
<evidence type="ECO:0000256" key="2">
    <source>
        <dbReference type="SAM" id="Phobius"/>
    </source>
</evidence>
<feature type="transmembrane region" description="Helical" evidence="2">
    <location>
        <begin position="88"/>
        <end position="110"/>
    </location>
</feature>
<protein>
    <submittedName>
        <fullName evidence="4">Uncharacterized protein</fullName>
    </submittedName>
</protein>
<dbReference type="Proteomes" id="UP000278334">
    <property type="component" value="Chromosome"/>
</dbReference>
<keyword evidence="2" id="KW-0472">Membrane</keyword>
<keyword evidence="3" id="KW-0732">Signal</keyword>
<accession>A0A3G3IMN1</accession>
<dbReference type="AlphaFoldDB" id="A0A3G3IMN1"/>
<gene>
    <name evidence="4" type="ORF">MS2017_1419</name>
</gene>
<feature type="compositionally biased region" description="Polar residues" evidence="1">
    <location>
        <begin position="211"/>
        <end position="226"/>
    </location>
</feature>
<evidence type="ECO:0000313" key="4">
    <source>
        <dbReference type="EMBL" id="AYQ57107.1"/>
    </source>
</evidence>
<keyword evidence="2" id="KW-0812">Transmembrane</keyword>
<evidence type="ECO:0000313" key="5">
    <source>
        <dbReference type="Proteomes" id="UP000278334"/>
    </source>
</evidence>
<dbReference type="KEGG" id="bthg:MS2017_1419"/>
<name>A0A3G3IMN1_9GAMM</name>